<dbReference type="Gramene" id="ORUFI09G01790.1">
    <property type="protein sequence ID" value="ORUFI09G01790.1"/>
    <property type="gene ID" value="ORUFI09G01790"/>
</dbReference>
<feature type="region of interest" description="Disordered" evidence="1">
    <location>
        <begin position="1"/>
        <end position="58"/>
    </location>
</feature>
<dbReference type="EnsemblPlants" id="ORUFI09G01790.1">
    <property type="protein sequence ID" value="ORUFI09G01790.1"/>
    <property type="gene ID" value="ORUFI09G01790"/>
</dbReference>
<evidence type="ECO:0000256" key="1">
    <source>
        <dbReference type="SAM" id="MobiDB-lite"/>
    </source>
</evidence>
<name>A0A0E0QNA6_ORYRU</name>
<evidence type="ECO:0000313" key="3">
    <source>
        <dbReference type="Proteomes" id="UP000008022"/>
    </source>
</evidence>
<dbReference type="AlphaFoldDB" id="A0A0E0QNA6"/>
<keyword evidence="3" id="KW-1185">Reference proteome</keyword>
<evidence type="ECO:0000313" key="2">
    <source>
        <dbReference type="EnsemblPlants" id="ORUFI09G01790.1"/>
    </source>
</evidence>
<reference evidence="3" key="1">
    <citation type="submission" date="2013-06" db="EMBL/GenBank/DDBJ databases">
        <authorList>
            <person name="Zhao Q."/>
        </authorList>
    </citation>
    <scope>NUCLEOTIDE SEQUENCE</scope>
    <source>
        <strain evidence="3">cv. W1943</strain>
    </source>
</reference>
<reference evidence="2" key="2">
    <citation type="submission" date="2015-06" db="UniProtKB">
        <authorList>
            <consortium name="EnsemblPlants"/>
        </authorList>
    </citation>
    <scope>IDENTIFICATION</scope>
</reference>
<protein>
    <submittedName>
        <fullName evidence="2">Uncharacterized protein</fullName>
    </submittedName>
</protein>
<dbReference type="Proteomes" id="UP000008022">
    <property type="component" value="Unassembled WGS sequence"/>
</dbReference>
<accession>A0A0E0QNA6</accession>
<proteinExistence type="predicted"/>
<sequence>MSASASHGRIGAAIEMSQIRHLPSTVPHRDPHRWLNTAGSGGVDDTDRAPSIHTNPTTSAAASCYSVTGWIEEHPS</sequence>
<organism evidence="2 3">
    <name type="scientific">Oryza rufipogon</name>
    <name type="common">Brownbeard rice</name>
    <name type="synonym">Asian wild rice</name>
    <dbReference type="NCBI Taxonomy" id="4529"/>
    <lineage>
        <taxon>Eukaryota</taxon>
        <taxon>Viridiplantae</taxon>
        <taxon>Streptophyta</taxon>
        <taxon>Embryophyta</taxon>
        <taxon>Tracheophyta</taxon>
        <taxon>Spermatophyta</taxon>
        <taxon>Magnoliopsida</taxon>
        <taxon>Liliopsida</taxon>
        <taxon>Poales</taxon>
        <taxon>Poaceae</taxon>
        <taxon>BOP clade</taxon>
        <taxon>Oryzoideae</taxon>
        <taxon>Oryzeae</taxon>
        <taxon>Oryzinae</taxon>
        <taxon>Oryza</taxon>
    </lineage>
</organism>